<feature type="domain" description="Amidase" evidence="2">
    <location>
        <begin position="27"/>
        <end position="419"/>
    </location>
</feature>
<dbReference type="Proteomes" id="UP001174694">
    <property type="component" value="Unassembled WGS sequence"/>
</dbReference>
<keyword evidence="4" id="KW-1185">Reference proteome</keyword>
<name>A0AA38VJB5_9PEZI</name>
<gene>
    <name evidence="3" type="ORF">NKR23_g9663</name>
</gene>
<dbReference type="SUPFAM" id="SSF75304">
    <property type="entry name" value="Amidase signature (AS) enzymes"/>
    <property type="match status" value="1"/>
</dbReference>
<dbReference type="PANTHER" id="PTHR11895:SF7">
    <property type="entry name" value="GLUTAMYL-TRNA(GLN) AMIDOTRANSFERASE SUBUNIT A, MITOCHONDRIAL"/>
    <property type="match status" value="1"/>
</dbReference>
<reference evidence="3" key="1">
    <citation type="submission" date="2022-07" db="EMBL/GenBank/DDBJ databases">
        <title>Fungi with potential for degradation of polypropylene.</title>
        <authorList>
            <person name="Gostincar C."/>
        </authorList>
    </citation>
    <scope>NUCLEOTIDE SEQUENCE</scope>
    <source>
        <strain evidence="3">EXF-13308</strain>
    </source>
</reference>
<evidence type="ECO:0000313" key="3">
    <source>
        <dbReference type="EMBL" id="KAJ9136668.1"/>
    </source>
</evidence>
<sequence>MEPWRLTATEAAALIREEKLTVEAYAKSLLSRIEQRDPAVQAWAYLDPEAVLKRARELDAVPKDQRGPLHGIPIGVKDVIYTKDMPTQHNSKIYEDDAPKVDAGSVQILRHAGALIFGKTTTTEFAASTVGPKTRNPHDPGRTPGGSSSGSGAAVGDFQVPIALGTQTGGSVIRPGSFNGVYAMKPTWGAITREGQKIYSVSLDTLGFYARSIADLQLLASVFAVKDDEEPPAAPFAVRGAKFAMVKTMIWPQAGPGTAAAMQRAAELLREASAEVEEVELPGEFDELPKWHRCMLTCDGRAAFLPEHRTARDKLDNTLAGHVENVQKYSRADQLAACDGIAALRPKIDEFARGYAAVVTPSVPDEAPLGTGSTGSAAFNSIWTALHVPVVNVPGFKGASGMPVGVSLVAPRFRDQHLLAVCQEVGKIFEGQGGWTRPVW</sequence>
<accession>A0AA38VJB5</accession>
<protein>
    <submittedName>
        <fullName evidence="3">Amidase</fullName>
    </submittedName>
</protein>
<dbReference type="InterPro" id="IPR036928">
    <property type="entry name" value="AS_sf"/>
</dbReference>
<dbReference type="PANTHER" id="PTHR11895">
    <property type="entry name" value="TRANSAMIDASE"/>
    <property type="match status" value="1"/>
</dbReference>
<evidence type="ECO:0000259" key="2">
    <source>
        <dbReference type="Pfam" id="PF01425"/>
    </source>
</evidence>
<proteinExistence type="predicted"/>
<feature type="region of interest" description="Disordered" evidence="1">
    <location>
        <begin position="127"/>
        <end position="152"/>
    </location>
</feature>
<dbReference type="GO" id="GO:0003824">
    <property type="term" value="F:catalytic activity"/>
    <property type="evidence" value="ECO:0007669"/>
    <property type="project" value="InterPro"/>
</dbReference>
<evidence type="ECO:0000256" key="1">
    <source>
        <dbReference type="SAM" id="MobiDB-lite"/>
    </source>
</evidence>
<dbReference type="InterPro" id="IPR000120">
    <property type="entry name" value="Amidase"/>
</dbReference>
<organism evidence="3 4">
    <name type="scientific">Pleurostoma richardsiae</name>
    <dbReference type="NCBI Taxonomy" id="41990"/>
    <lineage>
        <taxon>Eukaryota</taxon>
        <taxon>Fungi</taxon>
        <taxon>Dikarya</taxon>
        <taxon>Ascomycota</taxon>
        <taxon>Pezizomycotina</taxon>
        <taxon>Sordariomycetes</taxon>
        <taxon>Sordariomycetidae</taxon>
        <taxon>Calosphaeriales</taxon>
        <taxon>Pleurostomataceae</taxon>
        <taxon>Pleurostoma</taxon>
    </lineage>
</organism>
<dbReference type="EMBL" id="JANBVO010000038">
    <property type="protein sequence ID" value="KAJ9136668.1"/>
    <property type="molecule type" value="Genomic_DNA"/>
</dbReference>
<dbReference type="Gene3D" id="3.90.1300.10">
    <property type="entry name" value="Amidase signature (AS) domain"/>
    <property type="match status" value="1"/>
</dbReference>
<comment type="caution">
    <text evidence="3">The sequence shown here is derived from an EMBL/GenBank/DDBJ whole genome shotgun (WGS) entry which is preliminary data.</text>
</comment>
<evidence type="ECO:0000313" key="4">
    <source>
        <dbReference type="Proteomes" id="UP001174694"/>
    </source>
</evidence>
<dbReference type="Pfam" id="PF01425">
    <property type="entry name" value="Amidase"/>
    <property type="match status" value="1"/>
</dbReference>
<dbReference type="AlphaFoldDB" id="A0AA38VJB5"/>
<dbReference type="InterPro" id="IPR023631">
    <property type="entry name" value="Amidase_dom"/>
</dbReference>